<gene>
    <name evidence="2" type="ORF">HO173_008120</name>
</gene>
<dbReference type="EMBL" id="JACCJC010000035">
    <property type="protein sequence ID" value="KAF6233563.1"/>
    <property type="molecule type" value="Genomic_DNA"/>
</dbReference>
<dbReference type="Proteomes" id="UP000578531">
    <property type="component" value="Unassembled WGS sequence"/>
</dbReference>
<feature type="compositionally biased region" description="Polar residues" evidence="1">
    <location>
        <begin position="98"/>
        <end position="112"/>
    </location>
</feature>
<feature type="compositionally biased region" description="Basic residues" evidence="1">
    <location>
        <begin position="131"/>
        <end position="140"/>
    </location>
</feature>
<feature type="compositionally biased region" description="Basic and acidic residues" evidence="1">
    <location>
        <begin position="34"/>
        <end position="46"/>
    </location>
</feature>
<sequence>MLPSQRADGLRAGKTKRSPSPSPPPGSRSSENSPSHKTEQAEKGDNESPFISHGPVLPDENRAAASSEPQNTVSGGTRAPETIPSTTVTCGPRPQLQPIGTQAWTWIQTSHQPAGDNDAYPDSTIPAYYRAPHRGPRRIRSGQSSRPGVDFIVRREPLDPVSSTVGPSNGR</sequence>
<organism evidence="2 3">
    <name type="scientific">Letharia columbiana</name>
    <dbReference type="NCBI Taxonomy" id="112416"/>
    <lineage>
        <taxon>Eukaryota</taxon>
        <taxon>Fungi</taxon>
        <taxon>Dikarya</taxon>
        <taxon>Ascomycota</taxon>
        <taxon>Pezizomycotina</taxon>
        <taxon>Lecanoromycetes</taxon>
        <taxon>OSLEUM clade</taxon>
        <taxon>Lecanoromycetidae</taxon>
        <taxon>Lecanorales</taxon>
        <taxon>Lecanorineae</taxon>
        <taxon>Parmeliaceae</taxon>
        <taxon>Letharia</taxon>
    </lineage>
</organism>
<keyword evidence="3" id="KW-1185">Reference proteome</keyword>
<proteinExistence type="predicted"/>
<dbReference type="AlphaFoldDB" id="A0A8H6FRW1"/>
<reference evidence="2 3" key="1">
    <citation type="journal article" date="2020" name="Genomics">
        <title>Complete, high-quality genomes from long-read metagenomic sequencing of two wolf lichen thalli reveals enigmatic genome architecture.</title>
        <authorList>
            <person name="McKenzie S.K."/>
            <person name="Walston R.F."/>
            <person name="Allen J.L."/>
        </authorList>
    </citation>
    <scope>NUCLEOTIDE SEQUENCE [LARGE SCALE GENOMIC DNA]</scope>
    <source>
        <strain evidence="2">WasteWater2</strain>
    </source>
</reference>
<dbReference type="GeneID" id="59289776"/>
<feature type="compositionally biased region" description="Polar residues" evidence="1">
    <location>
        <begin position="161"/>
        <end position="171"/>
    </location>
</feature>
<accession>A0A8H6FRW1</accession>
<evidence type="ECO:0000256" key="1">
    <source>
        <dbReference type="SAM" id="MobiDB-lite"/>
    </source>
</evidence>
<protein>
    <submittedName>
        <fullName evidence="2">Uncharacterized protein</fullName>
    </submittedName>
</protein>
<name>A0A8H6FRW1_9LECA</name>
<dbReference type="RefSeq" id="XP_037162980.1">
    <property type="nucleotide sequence ID" value="XM_037310020.1"/>
</dbReference>
<feature type="region of interest" description="Disordered" evidence="1">
    <location>
        <begin position="1"/>
        <end position="171"/>
    </location>
</feature>
<comment type="caution">
    <text evidence="2">The sequence shown here is derived from an EMBL/GenBank/DDBJ whole genome shotgun (WGS) entry which is preliminary data.</text>
</comment>
<evidence type="ECO:0000313" key="2">
    <source>
        <dbReference type="EMBL" id="KAF6233563.1"/>
    </source>
</evidence>
<evidence type="ECO:0000313" key="3">
    <source>
        <dbReference type="Proteomes" id="UP000578531"/>
    </source>
</evidence>